<dbReference type="PATRIC" id="fig|754436.4.peg.792"/>
<dbReference type="EMBL" id="LDOV01000009">
    <property type="protein sequence ID" value="KLV02276.1"/>
    <property type="molecule type" value="Genomic_DNA"/>
</dbReference>
<feature type="chain" id="PRO_5005252040" evidence="2">
    <location>
        <begin position="25"/>
        <end position="590"/>
    </location>
</feature>
<dbReference type="AlphaFoldDB" id="A0A0J1GRI4"/>
<name>A0A0J1GRI4_9GAMM</name>
<dbReference type="OrthoDB" id="5906607at2"/>
<comment type="caution">
    <text evidence="3">The sequence shown here is derived from an EMBL/GenBank/DDBJ whole genome shotgun (WGS) entry which is preliminary data.</text>
</comment>
<sequence>MQNSNIKRLLGVVIAATCAGGYWASLSSDAHGSAKNTVADKLEGENVSLAAQENGLSAEGAGAASSYNSATSPLQGHSVPSTSQHSPALDASASNNSAVTASPNNKETDKNTAEDDDAANDNQNTNEARNVSETVSEHTESSLDTVSTTTDLVTTSPQDTKSTPRYGYPIGDKQSQVWEEFVDHQTEGVNYPPQINHAVRAQLQKVVTNWAFTQEMPVRYTLPIDNLFTDPEGDPIHVRAYISIPGVQTSPSNTTIRVQGMPQTFVNFPSLVIEAQDDKHVHQQWVTAHFSLRPMVPADDKAPHPLEGETLFRLETTQLLGGTYYNYDVVYCEAWRFEDGLVFFAAADNKTHCPLESQLQEIGEYTIDDKEDLIITSTTSVMHGKQRWNVKWMYDSWYRQGVKNLFTTVYSDQHVESYTLQRSRSAMEARLNVDTGRIPFEMEMFDYLVPLKNGQFLQSIAGNYVYLYGPHDSYPGLDSDWNLHSPLRDLACDEVLPFWQSSVLAGEGETGDIVASSADPWSSAPIHCGVHYREDWNRRYVYFGMQYRRYDYFVPGNIYSFVIRPKPEYAHIVEEFKINLRYHNPDYMTP</sequence>
<feature type="signal peptide" evidence="2">
    <location>
        <begin position="1"/>
        <end position="24"/>
    </location>
</feature>
<dbReference type="RefSeq" id="WP_047873026.1">
    <property type="nucleotide sequence ID" value="NZ_BMYC01000014.1"/>
</dbReference>
<evidence type="ECO:0000256" key="2">
    <source>
        <dbReference type="SAM" id="SignalP"/>
    </source>
</evidence>
<keyword evidence="4" id="KW-1185">Reference proteome</keyword>
<accession>A0A0J1GRI4</accession>
<feature type="compositionally biased region" description="Low complexity" evidence="1">
    <location>
        <begin position="60"/>
        <end position="72"/>
    </location>
</feature>
<feature type="compositionally biased region" description="Polar residues" evidence="1">
    <location>
        <begin position="73"/>
        <end position="86"/>
    </location>
</feature>
<proteinExistence type="predicted"/>
<evidence type="ECO:0000313" key="3">
    <source>
        <dbReference type="EMBL" id="KLV02276.1"/>
    </source>
</evidence>
<organism evidence="3 4">
    <name type="scientific">Photobacterium aphoticum</name>
    <dbReference type="NCBI Taxonomy" id="754436"/>
    <lineage>
        <taxon>Bacteria</taxon>
        <taxon>Pseudomonadati</taxon>
        <taxon>Pseudomonadota</taxon>
        <taxon>Gammaproteobacteria</taxon>
        <taxon>Vibrionales</taxon>
        <taxon>Vibrionaceae</taxon>
        <taxon>Photobacterium</taxon>
    </lineage>
</organism>
<feature type="region of interest" description="Disordered" evidence="1">
    <location>
        <begin position="60"/>
        <end position="171"/>
    </location>
</feature>
<evidence type="ECO:0000313" key="4">
    <source>
        <dbReference type="Proteomes" id="UP000036426"/>
    </source>
</evidence>
<reference evidence="3 4" key="1">
    <citation type="submission" date="2015-05" db="EMBL/GenBank/DDBJ databases">
        <title>Photobacterium galathea sp. nov.</title>
        <authorList>
            <person name="Machado H."/>
            <person name="Gram L."/>
        </authorList>
    </citation>
    <scope>NUCLEOTIDE SEQUENCE [LARGE SCALE GENOMIC DNA]</scope>
    <source>
        <strain evidence="3 4">DSM 25995</strain>
    </source>
</reference>
<protein>
    <submittedName>
        <fullName evidence="3">Uncharacterized protein</fullName>
    </submittedName>
</protein>
<keyword evidence="2" id="KW-0732">Signal</keyword>
<feature type="compositionally biased region" description="Low complexity" evidence="1">
    <location>
        <begin position="91"/>
        <end position="105"/>
    </location>
</feature>
<gene>
    <name evidence="3" type="ORF">ABT58_03735</name>
</gene>
<evidence type="ECO:0000256" key="1">
    <source>
        <dbReference type="SAM" id="MobiDB-lite"/>
    </source>
</evidence>
<feature type="compositionally biased region" description="Low complexity" evidence="1">
    <location>
        <begin position="120"/>
        <end position="134"/>
    </location>
</feature>
<feature type="compositionally biased region" description="Low complexity" evidence="1">
    <location>
        <begin position="142"/>
        <end position="156"/>
    </location>
</feature>
<dbReference type="Proteomes" id="UP000036426">
    <property type="component" value="Unassembled WGS sequence"/>
</dbReference>